<dbReference type="Proteomes" id="UP000252479">
    <property type="component" value="Unassembled WGS sequence"/>
</dbReference>
<dbReference type="InterPro" id="IPR014980">
    <property type="entry name" value="DOPA_dioxygen"/>
</dbReference>
<dbReference type="PIRSF" id="PIRSF028139">
    <property type="entry name" value="DOPA-diox_rel_Mll2280"/>
    <property type="match status" value="1"/>
</dbReference>
<dbReference type="AlphaFoldDB" id="A0A368LIF8"/>
<proteinExistence type="predicted"/>
<sequence length="118" mass="13758">MSPVPLKVLQNDYSKYHAHVYFDEVTQQQAQELRSLISNEFPFVIGRFHTKLVGPHPNWSFQVIFNSRAFDSFIIWLEEHRDGLTILIHADTGDDYVDHTERLDWLGEPANLNLDAFS</sequence>
<keyword evidence="1" id="KW-0560">Oxidoreductase</keyword>
<dbReference type="EMBL" id="QPGL01000002">
    <property type="protein sequence ID" value="RCS70416.1"/>
    <property type="molecule type" value="Genomic_DNA"/>
</dbReference>
<reference evidence="1 2" key="1">
    <citation type="journal article" date="2017" name="Elife">
        <title>Extensive horizontal gene transfer in cheese-associated bacteria.</title>
        <authorList>
            <person name="Bonham K.S."/>
            <person name="Wolfe B.E."/>
            <person name="Dutton R.J."/>
        </authorList>
    </citation>
    <scope>NUCLEOTIDE SEQUENCE [LARGE SCALE GENOMIC DNA]</scope>
    <source>
        <strain evidence="1 2">JB196</strain>
    </source>
</reference>
<comment type="caution">
    <text evidence="1">The sequence shown here is derived from an EMBL/GenBank/DDBJ whole genome shotgun (WGS) entry which is preliminary data.</text>
</comment>
<accession>A0A368LIF8</accession>
<keyword evidence="1" id="KW-0223">Dioxygenase</keyword>
<dbReference type="Gene3D" id="3.30.70.1240">
    <property type="entry name" value="DOPA-like domains"/>
    <property type="match status" value="1"/>
</dbReference>
<protein>
    <submittedName>
        <fullName evidence="1">4,5-dioxygenase</fullName>
    </submittedName>
</protein>
<keyword evidence="2" id="KW-1185">Reference proteome</keyword>
<dbReference type="RefSeq" id="WP_086958887.1">
    <property type="nucleotide sequence ID" value="NZ_AP018681.1"/>
</dbReference>
<evidence type="ECO:0000313" key="1">
    <source>
        <dbReference type="EMBL" id="RCS70416.1"/>
    </source>
</evidence>
<dbReference type="SUPFAM" id="SSF143410">
    <property type="entry name" value="DOPA-like"/>
    <property type="match status" value="1"/>
</dbReference>
<evidence type="ECO:0000313" key="2">
    <source>
        <dbReference type="Proteomes" id="UP000252479"/>
    </source>
</evidence>
<dbReference type="OrthoDB" id="572228at2"/>
<dbReference type="GeneID" id="303189906"/>
<name>A0A368LIF8_9VIBR</name>
<dbReference type="GO" id="GO:0051213">
    <property type="term" value="F:dioxygenase activity"/>
    <property type="evidence" value="ECO:0007669"/>
    <property type="project" value="UniProtKB-KW"/>
</dbReference>
<dbReference type="Pfam" id="PF08883">
    <property type="entry name" value="DOPA_dioxygen"/>
    <property type="match status" value="1"/>
</dbReference>
<dbReference type="PANTHER" id="PTHR36423:SF2">
    <property type="entry name" value="AFR070WP"/>
    <property type="match status" value="1"/>
</dbReference>
<dbReference type="InterPro" id="IPR023389">
    <property type="entry name" value="DOPA-like_sf"/>
</dbReference>
<dbReference type="PANTHER" id="PTHR36423">
    <property type="entry name" value="AFR070WP"/>
    <property type="match status" value="1"/>
</dbReference>
<organism evidence="1 2">
    <name type="scientific">Vibrio casei</name>
    <dbReference type="NCBI Taxonomy" id="673372"/>
    <lineage>
        <taxon>Bacteria</taxon>
        <taxon>Pseudomonadati</taxon>
        <taxon>Pseudomonadota</taxon>
        <taxon>Gammaproteobacteria</taxon>
        <taxon>Vibrionales</taxon>
        <taxon>Vibrionaceae</taxon>
        <taxon>Vibrio</taxon>
    </lineage>
</organism>
<gene>
    <name evidence="1" type="ORF">CIK83_13345</name>
</gene>